<feature type="domain" description="UPF0033" evidence="2">
    <location>
        <begin position="6"/>
        <end position="30"/>
    </location>
</feature>
<dbReference type="GO" id="GO:0016740">
    <property type="term" value="F:transferase activity"/>
    <property type="evidence" value="ECO:0007669"/>
    <property type="project" value="UniProtKB-KW"/>
</dbReference>
<evidence type="ECO:0000259" key="2">
    <source>
        <dbReference type="PROSITE" id="PS01148"/>
    </source>
</evidence>
<dbReference type="Gene3D" id="3.30.110.40">
    <property type="entry name" value="TusA-like domain"/>
    <property type="match status" value="1"/>
</dbReference>
<name>A0A5A9ZSW7_9RHOB</name>
<dbReference type="InterPro" id="IPR036868">
    <property type="entry name" value="TusA-like_sf"/>
</dbReference>
<dbReference type="EMBL" id="VINQ01000002">
    <property type="protein sequence ID" value="KAA0920221.1"/>
    <property type="molecule type" value="Genomic_DNA"/>
</dbReference>
<dbReference type="InterPro" id="IPR001455">
    <property type="entry name" value="TusA-like"/>
</dbReference>
<evidence type="ECO:0000313" key="3">
    <source>
        <dbReference type="EMBL" id="KAA0920221.1"/>
    </source>
</evidence>
<dbReference type="PANTHER" id="PTHR33279">
    <property type="entry name" value="SULFUR CARRIER PROTEIN YEDF-RELATED"/>
    <property type="match status" value="1"/>
</dbReference>
<keyword evidence="4" id="KW-1185">Reference proteome</keyword>
<reference evidence="3 4" key="1">
    <citation type="submission" date="2019-07" db="EMBL/GenBank/DDBJ databases">
        <title>Aquicoccus porphyridii gen. nov., sp. nov., isolated from a small marine red alga, Porphyridium marinum.</title>
        <authorList>
            <person name="Liu L."/>
        </authorList>
    </citation>
    <scope>NUCLEOTIDE SEQUENCE [LARGE SCALE GENOMIC DNA]</scope>
    <source>
        <strain evidence="3 4">L1 8-17</strain>
    </source>
</reference>
<dbReference type="PANTHER" id="PTHR33279:SF6">
    <property type="entry name" value="SULFUR CARRIER PROTEIN YEDF-RELATED"/>
    <property type="match status" value="1"/>
</dbReference>
<evidence type="ECO:0000256" key="1">
    <source>
        <dbReference type="ARBA" id="ARBA00008984"/>
    </source>
</evidence>
<dbReference type="PROSITE" id="PS01148">
    <property type="entry name" value="UPF0033"/>
    <property type="match status" value="1"/>
</dbReference>
<dbReference type="RefSeq" id="WP_111363783.1">
    <property type="nucleotide sequence ID" value="NZ_VINQ01000002.1"/>
</dbReference>
<proteinExistence type="inferred from homology"/>
<sequence length="74" mass="8097">MADRILDAKGLICPLPILKTRKTLKAMNTGQVLVIEATDPASVIDFAAFCNQTGNELLSQSSNGDVYRFEIRRG</sequence>
<dbReference type="CDD" id="cd00291">
    <property type="entry name" value="SirA_YedF_YeeD"/>
    <property type="match status" value="1"/>
</dbReference>
<accession>A0A5A9ZSW7</accession>
<comment type="similarity">
    <text evidence="1">Belongs to the sulfur carrier protein TusA family.</text>
</comment>
<protein>
    <submittedName>
        <fullName evidence="3">Sulfurtransferase TusA family protein</fullName>
    </submittedName>
</protein>
<comment type="caution">
    <text evidence="3">The sequence shown here is derived from an EMBL/GenBank/DDBJ whole genome shotgun (WGS) entry which is preliminary data.</text>
</comment>
<dbReference type="AlphaFoldDB" id="A0A5A9ZSW7"/>
<dbReference type="Pfam" id="PF01206">
    <property type="entry name" value="TusA"/>
    <property type="match status" value="1"/>
</dbReference>
<keyword evidence="3" id="KW-0808">Transferase</keyword>
<dbReference type="SUPFAM" id="SSF64307">
    <property type="entry name" value="SirA-like"/>
    <property type="match status" value="1"/>
</dbReference>
<evidence type="ECO:0000313" key="4">
    <source>
        <dbReference type="Proteomes" id="UP000325291"/>
    </source>
</evidence>
<gene>
    <name evidence="3" type="ORF">FLO80_03635</name>
</gene>
<dbReference type="Proteomes" id="UP000325291">
    <property type="component" value="Unassembled WGS sequence"/>
</dbReference>
<organism evidence="3 4">
    <name type="scientific">Aquicoccus porphyridii</name>
    <dbReference type="NCBI Taxonomy" id="1852029"/>
    <lineage>
        <taxon>Bacteria</taxon>
        <taxon>Pseudomonadati</taxon>
        <taxon>Pseudomonadota</taxon>
        <taxon>Alphaproteobacteria</taxon>
        <taxon>Rhodobacterales</taxon>
        <taxon>Paracoccaceae</taxon>
        <taxon>Aquicoccus</taxon>
    </lineage>
</organism>